<comment type="caution">
    <text evidence="2">The sequence shown here is derived from an EMBL/GenBank/DDBJ whole genome shotgun (WGS) entry which is preliminary data.</text>
</comment>
<gene>
    <name evidence="2" type="ORF">IWX90DRAFT_410912</name>
</gene>
<evidence type="ECO:0008006" key="4">
    <source>
        <dbReference type="Google" id="ProtNLM"/>
    </source>
</evidence>
<name>A0ABR1Y753_9PEZI</name>
<dbReference type="EMBL" id="JBBWUH010000001">
    <property type="protein sequence ID" value="KAK8177471.1"/>
    <property type="molecule type" value="Genomic_DNA"/>
</dbReference>
<accession>A0ABR1Y753</accession>
<dbReference type="Proteomes" id="UP001456524">
    <property type="component" value="Unassembled WGS sequence"/>
</dbReference>
<reference evidence="2 3" key="1">
    <citation type="journal article" date="2022" name="G3 (Bethesda)">
        <title>Enemy or ally: a genomic approach to elucidate the lifestyle of Phyllosticta citrichinaensis.</title>
        <authorList>
            <person name="Buijs V.A."/>
            <person name="Groenewald J.Z."/>
            <person name="Haridas S."/>
            <person name="LaButti K.M."/>
            <person name="Lipzen A."/>
            <person name="Martin F.M."/>
            <person name="Barry K."/>
            <person name="Grigoriev I.V."/>
            <person name="Crous P.W."/>
            <person name="Seidl M.F."/>
        </authorList>
    </citation>
    <scope>NUCLEOTIDE SEQUENCE [LARGE SCALE GENOMIC DNA]</scope>
    <source>
        <strain evidence="2 3">CBS 129764</strain>
    </source>
</reference>
<keyword evidence="3" id="KW-1185">Reference proteome</keyword>
<proteinExistence type="predicted"/>
<evidence type="ECO:0000256" key="1">
    <source>
        <dbReference type="SAM" id="MobiDB-lite"/>
    </source>
</evidence>
<evidence type="ECO:0000313" key="2">
    <source>
        <dbReference type="EMBL" id="KAK8177471.1"/>
    </source>
</evidence>
<feature type="region of interest" description="Disordered" evidence="1">
    <location>
        <begin position="650"/>
        <end position="670"/>
    </location>
</feature>
<organism evidence="2 3">
    <name type="scientific">Phyllosticta citrichinensis</name>
    <dbReference type="NCBI Taxonomy" id="1130410"/>
    <lineage>
        <taxon>Eukaryota</taxon>
        <taxon>Fungi</taxon>
        <taxon>Dikarya</taxon>
        <taxon>Ascomycota</taxon>
        <taxon>Pezizomycotina</taxon>
        <taxon>Dothideomycetes</taxon>
        <taxon>Dothideomycetes incertae sedis</taxon>
        <taxon>Botryosphaeriales</taxon>
        <taxon>Phyllostictaceae</taxon>
        <taxon>Phyllosticta</taxon>
    </lineage>
</organism>
<sequence length="707" mass="78689">MDDLSSRMQGCHLQPFPLMKLPNELIRGVLEQLLDTSDRYDPSCGKSALIAFSKASWQARKLAERIIFRDITLISGGQVSSSWSNYSNYSYLARYRPTMDSPGLQTLLVRAPPDFLRHIQSLSIHQFWDVDSVSTDYCLEQIAQGISRLLLKPTTLRRLEIDAGDLLAQKVEGCLQQNGAAQSVYLKQLILSVEFCFLLKLTPKATRVSNSTREGYGKSSVLYTQVEVDDGHVEVTSRPAPSRFYCVQLPDFSGCDHSRIFSTRLVHPENDGDHEPRIPMGLILEMIASQPTIYKVTIPYAHTIDTGVTDRAGWSSIVGCHNWGPAAVIAVRFANIKDISVGFHFDLAIGRDSDKGKVFLKGLTGWGNGQEVTELEVKVVTASDEGCADHEEDAAWIVFESDGGAEEKPTCVVGFTDDDLGWNDAEHDCWLPAAIIAVRFPVAKNISVLNDEDRVAYNFAVKRNLDKGKIFPQHLDSVRSMTVYQGLEVKIFPEGNDQVEDPEKVAAWMVCKKVQVTIETAQVWHSVQVNAHVTGASDTNTTWEEDQLVYIGVYPDYPALEEIDEVHREEVLATRRSGRVAEWENGVGIAEQGHGATSPSGMIYHILKVLIPSEAWDHWTAIATTLLHRDSFTQRPQSGFDHSAAAITEESRTKRADNAKTFQNDDFQNKTSSSLLPLVCQSHQGPPSYASRHPKQYHDSRLAAPSI</sequence>
<evidence type="ECO:0000313" key="3">
    <source>
        <dbReference type="Proteomes" id="UP001456524"/>
    </source>
</evidence>
<feature type="region of interest" description="Disordered" evidence="1">
    <location>
        <begin position="682"/>
        <end position="707"/>
    </location>
</feature>
<protein>
    <recommendedName>
        <fullName evidence="4">F-box domain-containing protein</fullName>
    </recommendedName>
</protein>
<feature type="compositionally biased region" description="Polar residues" evidence="1">
    <location>
        <begin position="660"/>
        <end position="670"/>
    </location>
</feature>